<evidence type="ECO:0000256" key="3">
    <source>
        <dbReference type="PROSITE-ProRule" id="PRU00023"/>
    </source>
</evidence>
<dbReference type="Proteomes" id="UP000245133">
    <property type="component" value="Unassembled WGS sequence"/>
</dbReference>
<dbReference type="PANTHER" id="PTHR24189">
    <property type="entry name" value="MYOTROPHIN"/>
    <property type="match status" value="1"/>
</dbReference>
<comment type="caution">
    <text evidence="4">The sequence shown here is derived from an EMBL/GenBank/DDBJ whole genome shotgun (WGS) entry which is preliminary data.</text>
</comment>
<dbReference type="PANTHER" id="PTHR24189:SF50">
    <property type="entry name" value="ANKYRIN REPEAT AND SOCS BOX PROTEIN 2"/>
    <property type="match status" value="1"/>
</dbReference>
<name>A0A2P2DZX3_9LEPT</name>
<dbReference type="Gene3D" id="1.25.40.20">
    <property type="entry name" value="Ankyrin repeat-containing domain"/>
    <property type="match status" value="2"/>
</dbReference>
<keyword evidence="2 3" id="KW-0040">ANK repeat</keyword>
<keyword evidence="1" id="KW-0677">Repeat</keyword>
<keyword evidence="5" id="KW-1185">Reference proteome</keyword>
<reference evidence="4 5" key="1">
    <citation type="submission" date="2018-02" db="EMBL/GenBank/DDBJ databases">
        <title>Novel Leptospira species isolated from soil and water in Japan.</title>
        <authorList>
            <person name="Nakao R."/>
            <person name="Masuzawa T."/>
        </authorList>
    </citation>
    <scope>NUCLEOTIDE SEQUENCE [LARGE SCALE GENOMIC DNA]</scope>
    <source>
        <strain evidence="4 5">YH101</strain>
    </source>
</reference>
<dbReference type="AlphaFoldDB" id="A0A2P2DZX3"/>
<proteinExistence type="predicted"/>
<sequence length="339" mass="38142">MSWEKVEDLNAGIKKGGNVNQIDPDYEISILMKAIETTKPELVKALLDAKANVNLKIPKTQKTALMHFMEKYTMVLENGTGENSEYVDDENMLSIFKMLIKAGARATDKDADGKSVLSYAIDSTYVPQSTYIMKQIIALKADPNEMFSNDIKKSICYYVAEDSTGYKSNAFRIFLEQKLCDPNKVYKEKNQRTNTLLYIAVSKNDVELVKLLLDAGANPNIGASDTMMDYLPLFSAISNREIFTTLLKKKANPNSVENDIHIMEHAARNLPDDEEGEALIDLLLQMGSDINHPKLFDAYTNDNKAVYASQVVGKERLETYLVRKGALDKERLKLKKGKK</sequence>
<dbReference type="InterPro" id="IPR036770">
    <property type="entry name" value="Ankyrin_rpt-contain_sf"/>
</dbReference>
<dbReference type="EMBL" id="BFBB01000004">
    <property type="protein sequence ID" value="GBF50188.1"/>
    <property type="molecule type" value="Genomic_DNA"/>
</dbReference>
<gene>
    <name evidence="4" type="ORF">LPTSP4_17120</name>
</gene>
<protein>
    <submittedName>
        <fullName evidence="4">Uncharacterized protein</fullName>
    </submittedName>
</protein>
<dbReference type="PROSITE" id="PS50297">
    <property type="entry name" value="ANK_REP_REGION"/>
    <property type="match status" value="1"/>
</dbReference>
<evidence type="ECO:0000256" key="1">
    <source>
        <dbReference type="ARBA" id="ARBA00022737"/>
    </source>
</evidence>
<evidence type="ECO:0000256" key="2">
    <source>
        <dbReference type="ARBA" id="ARBA00023043"/>
    </source>
</evidence>
<feature type="repeat" description="ANK" evidence="3">
    <location>
        <begin position="192"/>
        <end position="224"/>
    </location>
</feature>
<accession>A0A2P2DZX3</accession>
<dbReference type="Pfam" id="PF12796">
    <property type="entry name" value="Ank_2"/>
    <property type="match status" value="1"/>
</dbReference>
<dbReference type="InterPro" id="IPR050745">
    <property type="entry name" value="Multifunctional_regulatory"/>
</dbReference>
<dbReference type="SMART" id="SM00248">
    <property type="entry name" value="ANK"/>
    <property type="match status" value="6"/>
</dbReference>
<organism evidence="4 5">
    <name type="scientific">Leptospira ryugenii</name>
    <dbReference type="NCBI Taxonomy" id="1917863"/>
    <lineage>
        <taxon>Bacteria</taxon>
        <taxon>Pseudomonadati</taxon>
        <taxon>Spirochaetota</taxon>
        <taxon>Spirochaetia</taxon>
        <taxon>Leptospirales</taxon>
        <taxon>Leptospiraceae</taxon>
        <taxon>Leptospira</taxon>
    </lineage>
</organism>
<dbReference type="PROSITE" id="PS50088">
    <property type="entry name" value="ANK_REPEAT"/>
    <property type="match status" value="1"/>
</dbReference>
<evidence type="ECO:0000313" key="4">
    <source>
        <dbReference type="EMBL" id="GBF50188.1"/>
    </source>
</evidence>
<dbReference type="InterPro" id="IPR002110">
    <property type="entry name" value="Ankyrin_rpt"/>
</dbReference>
<evidence type="ECO:0000313" key="5">
    <source>
        <dbReference type="Proteomes" id="UP000245133"/>
    </source>
</evidence>
<dbReference type="SUPFAM" id="SSF48403">
    <property type="entry name" value="Ankyrin repeat"/>
    <property type="match status" value="1"/>
</dbReference>